<evidence type="ECO:0000313" key="2">
    <source>
        <dbReference type="Proteomes" id="UP000030416"/>
    </source>
</evidence>
<sequence length="163" mass="19018">MNRKRLKFIVLLLGVVLLSFFLYNYRYGDTTIPEIAQESYQYSTIDSLTAGFLYVIEGDQQFRINLIEDEAKKIIEALRDAVVQGTDETYSPKRSETQYLISLEDPKMKTEHISFSIYHDPTQNEAILFPFIVTRFKPEQYIAKTDYLYRTITSIVTERASSN</sequence>
<keyword evidence="2" id="KW-1185">Reference proteome</keyword>
<dbReference type="EMBL" id="JPVN01000024">
    <property type="protein sequence ID" value="KGR76729.1"/>
    <property type="molecule type" value="Genomic_DNA"/>
</dbReference>
<accession>A0A0A3HWC2</accession>
<proteinExistence type="predicted"/>
<gene>
    <name evidence="1" type="ORF">CD29_16420</name>
</gene>
<reference evidence="1 2" key="1">
    <citation type="submission" date="2014-02" db="EMBL/GenBank/DDBJ databases">
        <title>Draft genome sequence of Lysinibacillus manganicus DSM 26584T.</title>
        <authorList>
            <person name="Zhang F."/>
            <person name="Wang G."/>
            <person name="Zhang L."/>
        </authorList>
    </citation>
    <scope>NUCLEOTIDE SEQUENCE [LARGE SCALE GENOMIC DNA]</scope>
    <source>
        <strain evidence="1 2">DSM 26584</strain>
    </source>
</reference>
<evidence type="ECO:0000313" key="1">
    <source>
        <dbReference type="EMBL" id="KGR76729.1"/>
    </source>
</evidence>
<protein>
    <submittedName>
        <fullName evidence="1">Uncharacterized protein</fullName>
    </submittedName>
</protein>
<organism evidence="1 2">
    <name type="scientific">Ureibacillus manganicus DSM 26584</name>
    <dbReference type="NCBI Taxonomy" id="1384049"/>
    <lineage>
        <taxon>Bacteria</taxon>
        <taxon>Bacillati</taxon>
        <taxon>Bacillota</taxon>
        <taxon>Bacilli</taxon>
        <taxon>Bacillales</taxon>
        <taxon>Caryophanaceae</taxon>
        <taxon>Ureibacillus</taxon>
    </lineage>
</organism>
<comment type="caution">
    <text evidence="1">The sequence shown here is derived from an EMBL/GenBank/DDBJ whole genome shotgun (WGS) entry which is preliminary data.</text>
</comment>
<dbReference type="AlphaFoldDB" id="A0A0A3HWC2"/>
<dbReference type="RefSeq" id="WP_036188996.1">
    <property type="nucleotide sequence ID" value="NZ_AVDA01000024.1"/>
</dbReference>
<dbReference type="OrthoDB" id="9909576at2"/>
<name>A0A0A3HWC2_9BACL</name>
<dbReference type="Proteomes" id="UP000030416">
    <property type="component" value="Unassembled WGS sequence"/>
</dbReference>